<reference evidence="1 2" key="1">
    <citation type="journal article" date="2019" name="Commun. Biol.">
        <title>The bagworm genome reveals a unique fibroin gene that provides high tensile strength.</title>
        <authorList>
            <person name="Kono N."/>
            <person name="Nakamura H."/>
            <person name="Ohtoshi R."/>
            <person name="Tomita M."/>
            <person name="Numata K."/>
            <person name="Arakawa K."/>
        </authorList>
    </citation>
    <scope>NUCLEOTIDE SEQUENCE [LARGE SCALE GENOMIC DNA]</scope>
</reference>
<sequence>MDDRLRSKVVDYKNAPWRQRLYRPFLSGRRIKALCQRWRHYMKMVTTELERTKVSKERSSYLSAAQIKTWIEYLEKYLSLAKGSKTPSAKQRVRRQREQIRLHLNSTGGTRIV</sequence>
<dbReference type="EMBL" id="BGZK01000197">
    <property type="protein sequence ID" value="GBP27652.1"/>
    <property type="molecule type" value="Genomic_DNA"/>
</dbReference>
<name>A0A4C1UNW2_EUMVA</name>
<proteinExistence type="predicted"/>
<accession>A0A4C1UNW2</accession>
<keyword evidence="2" id="KW-1185">Reference proteome</keyword>
<dbReference type="AlphaFoldDB" id="A0A4C1UNW2"/>
<evidence type="ECO:0000313" key="2">
    <source>
        <dbReference type="Proteomes" id="UP000299102"/>
    </source>
</evidence>
<comment type="caution">
    <text evidence="1">The sequence shown here is derived from an EMBL/GenBank/DDBJ whole genome shotgun (WGS) entry which is preliminary data.</text>
</comment>
<protein>
    <submittedName>
        <fullName evidence="1">Uncharacterized protein</fullName>
    </submittedName>
</protein>
<evidence type="ECO:0000313" key="1">
    <source>
        <dbReference type="EMBL" id="GBP27652.1"/>
    </source>
</evidence>
<organism evidence="1 2">
    <name type="scientific">Eumeta variegata</name>
    <name type="common">Bagworm moth</name>
    <name type="synonym">Eumeta japonica</name>
    <dbReference type="NCBI Taxonomy" id="151549"/>
    <lineage>
        <taxon>Eukaryota</taxon>
        <taxon>Metazoa</taxon>
        <taxon>Ecdysozoa</taxon>
        <taxon>Arthropoda</taxon>
        <taxon>Hexapoda</taxon>
        <taxon>Insecta</taxon>
        <taxon>Pterygota</taxon>
        <taxon>Neoptera</taxon>
        <taxon>Endopterygota</taxon>
        <taxon>Lepidoptera</taxon>
        <taxon>Glossata</taxon>
        <taxon>Ditrysia</taxon>
        <taxon>Tineoidea</taxon>
        <taxon>Psychidae</taxon>
        <taxon>Oiketicinae</taxon>
        <taxon>Eumeta</taxon>
    </lineage>
</organism>
<gene>
    <name evidence="1" type="ORF">EVAR_12696_1</name>
</gene>
<dbReference type="Proteomes" id="UP000299102">
    <property type="component" value="Unassembled WGS sequence"/>
</dbReference>
<dbReference type="OrthoDB" id="8045892at2759"/>